<accession>A0A409WZ13</accession>
<sequence>MLSVPHLPPSRARSLPELPKRPPMPNYPPPLPPMPNYPPPLPPMPTRPPPPPPKDIPSRSYTVPFSTTESKERTEKEEGSDSSHSTIKASRHPANSAWYSYHDLSVTTSSSIITRPSFCTSDVNLSSNMHFFDINKELPTGSDRFIERKAPLYLEMDSYKGPEQMVHPGSISEEEFRAWWRRPMLILSSSTGFRQQETAHLGLRQRFVIDRGVVSKAIRRGDPIAVNGQDEDLIKYFATWKIGVEGDRAIIQLNAITCQFRIVHPENEDWPACTISVENRLCHVAVPEDLKRWVPETQPATKKLHPALQPIQQFIRTFISPKGKERQQEAESSAAVHRRR</sequence>
<evidence type="ECO:0000313" key="3">
    <source>
        <dbReference type="Proteomes" id="UP000284706"/>
    </source>
</evidence>
<feature type="region of interest" description="Disordered" evidence="1">
    <location>
        <begin position="1"/>
        <end position="89"/>
    </location>
</feature>
<dbReference type="AlphaFoldDB" id="A0A409WZ13"/>
<protein>
    <submittedName>
        <fullName evidence="2">Uncharacterized protein</fullName>
    </submittedName>
</protein>
<gene>
    <name evidence="2" type="ORF">CVT26_005402</name>
</gene>
<organism evidence="2 3">
    <name type="scientific">Gymnopilus dilepis</name>
    <dbReference type="NCBI Taxonomy" id="231916"/>
    <lineage>
        <taxon>Eukaryota</taxon>
        <taxon>Fungi</taxon>
        <taxon>Dikarya</taxon>
        <taxon>Basidiomycota</taxon>
        <taxon>Agaricomycotina</taxon>
        <taxon>Agaricomycetes</taxon>
        <taxon>Agaricomycetidae</taxon>
        <taxon>Agaricales</taxon>
        <taxon>Agaricineae</taxon>
        <taxon>Hymenogastraceae</taxon>
        <taxon>Gymnopilus</taxon>
    </lineage>
</organism>
<evidence type="ECO:0000256" key="1">
    <source>
        <dbReference type="SAM" id="MobiDB-lite"/>
    </source>
</evidence>
<dbReference type="InParanoid" id="A0A409WZ13"/>
<feature type="compositionally biased region" description="Basic and acidic residues" evidence="1">
    <location>
        <begin position="69"/>
        <end position="81"/>
    </location>
</feature>
<keyword evidence="3" id="KW-1185">Reference proteome</keyword>
<comment type="caution">
    <text evidence="2">The sequence shown here is derived from an EMBL/GenBank/DDBJ whole genome shotgun (WGS) entry which is preliminary data.</text>
</comment>
<name>A0A409WZ13_9AGAR</name>
<feature type="compositionally biased region" description="Pro residues" evidence="1">
    <location>
        <begin position="21"/>
        <end position="55"/>
    </location>
</feature>
<dbReference type="OrthoDB" id="10641915at2759"/>
<reference evidence="2 3" key="1">
    <citation type="journal article" date="2018" name="Evol. Lett.">
        <title>Horizontal gene cluster transfer increased hallucinogenic mushroom diversity.</title>
        <authorList>
            <person name="Reynolds H.T."/>
            <person name="Vijayakumar V."/>
            <person name="Gluck-Thaler E."/>
            <person name="Korotkin H.B."/>
            <person name="Matheny P.B."/>
            <person name="Slot J.C."/>
        </authorList>
    </citation>
    <scope>NUCLEOTIDE SEQUENCE [LARGE SCALE GENOMIC DNA]</scope>
    <source>
        <strain evidence="2 3">SRW20</strain>
    </source>
</reference>
<evidence type="ECO:0000313" key="2">
    <source>
        <dbReference type="EMBL" id="PPQ83764.1"/>
    </source>
</evidence>
<dbReference type="EMBL" id="NHYE01004576">
    <property type="protein sequence ID" value="PPQ83764.1"/>
    <property type="molecule type" value="Genomic_DNA"/>
</dbReference>
<proteinExistence type="predicted"/>
<dbReference type="Proteomes" id="UP000284706">
    <property type="component" value="Unassembled WGS sequence"/>
</dbReference>